<name>A0ABW1WPG2_9HYPH</name>
<dbReference type="EMBL" id="JBHSTT010000031">
    <property type="protein sequence ID" value="MFC6389516.1"/>
    <property type="molecule type" value="Genomic_DNA"/>
</dbReference>
<evidence type="ECO:0000313" key="1">
    <source>
        <dbReference type="EMBL" id="MFC6389516.1"/>
    </source>
</evidence>
<dbReference type="Proteomes" id="UP001596237">
    <property type="component" value="Unassembled WGS sequence"/>
</dbReference>
<organism evidence="1 2">
    <name type="scientific">Methylorubrum zatmanii</name>
    <dbReference type="NCBI Taxonomy" id="29429"/>
    <lineage>
        <taxon>Bacteria</taxon>
        <taxon>Pseudomonadati</taxon>
        <taxon>Pseudomonadota</taxon>
        <taxon>Alphaproteobacteria</taxon>
        <taxon>Hyphomicrobiales</taxon>
        <taxon>Methylobacteriaceae</taxon>
        <taxon>Methylorubrum</taxon>
    </lineage>
</organism>
<accession>A0ABW1WPG2</accession>
<sequence length="111" mass="12581">MLEVSPSDLRGRVDHHVRHAVLDGTAVPSPAMASQGSMRVMLERSDVAYARHRGVDGMTLDELRQGLAAAIADREGRRYRQYPEWAEHVEDQVDLFEDELARRERQAGLGW</sequence>
<gene>
    <name evidence="1" type="ORF">ACFQDP_09235</name>
</gene>
<reference evidence="2" key="1">
    <citation type="journal article" date="2019" name="Int. J. Syst. Evol. Microbiol.">
        <title>The Global Catalogue of Microorganisms (GCM) 10K type strain sequencing project: providing services to taxonomists for standard genome sequencing and annotation.</title>
        <authorList>
            <consortium name="The Broad Institute Genomics Platform"/>
            <consortium name="The Broad Institute Genome Sequencing Center for Infectious Disease"/>
            <person name="Wu L."/>
            <person name="Ma J."/>
        </authorList>
    </citation>
    <scope>NUCLEOTIDE SEQUENCE [LARGE SCALE GENOMIC DNA]</scope>
    <source>
        <strain evidence="2">CCUG 36916</strain>
    </source>
</reference>
<keyword evidence="2" id="KW-1185">Reference proteome</keyword>
<protein>
    <submittedName>
        <fullName evidence="1">Uncharacterized protein</fullName>
    </submittedName>
</protein>
<evidence type="ECO:0000313" key="2">
    <source>
        <dbReference type="Proteomes" id="UP001596237"/>
    </source>
</evidence>
<comment type="caution">
    <text evidence="1">The sequence shown here is derived from an EMBL/GenBank/DDBJ whole genome shotgun (WGS) entry which is preliminary data.</text>
</comment>
<proteinExistence type="predicted"/>
<dbReference type="RefSeq" id="WP_009863754.1">
    <property type="nucleotide sequence ID" value="NZ_JBHSTT010000031.1"/>
</dbReference>